<proteinExistence type="inferred from homology"/>
<reference evidence="9 10" key="1">
    <citation type="submission" date="2020-08" db="EMBL/GenBank/DDBJ databases">
        <authorList>
            <person name="Mo P."/>
        </authorList>
    </citation>
    <scope>NUCLEOTIDE SEQUENCE [LARGE SCALE GENOMIC DNA]</scope>
    <source>
        <strain evidence="9 10">CGMCC 4.1532</strain>
    </source>
</reference>
<keyword evidence="4 7" id="KW-0812">Transmembrane</keyword>
<organism evidence="9 10">
    <name type="scientific">Pseudonocardia petroleophila</name>
    <dbReference type="NCBI Taxonomy" id="37331"/>
    <lineage>
        <taxon>Bacteria</taxon>
        <taxon>Bacillati</taxon>
        <taxon>Actinomycetota</taxon>
        <taxon>Actinomycetes</taxon>
        <taxon>Pseudonocardiales</taxon>
        <taxon>Pseudonocardiaceae</taxon>
        <taxon>Pseudonocardia</taxon>
    </lineage>
</organism>
<feature type="transmembrane region" description="Helical" evidence="7">
    <location>
        <begin position="205"/>
        <end position="226"/>
    </location>
</feature>
<accession>A0A7G7MEV5</accession>
<dbReference type="Pfam" id="PF00528">
    <property type="entry name" value="BPD_transp_1"/>
    <property type="match status" value="1"/>
</dbReference>
<evidence type="ECO:0000256" key="3">
    <source>
        <dbReference type="ARBA" id="ARBA00022475"/>
    </source>
</evidence>
<dbReference type="PANTHER" id="PTHR30151">
    <property type="entry name" value="ALKANE SULFONATE ABC TRANSPORTER-RELATED, MEMBRANE SUBUNIT"/>
    <property type="match status" value="1"/>
</dbReference>
<comment type="similarity">
    <text evidence="7">Belongs to the binding-protein-dependent transport system permease family.</text>
</comment>
<keyword evidence="5 7" id="KW-1133">Transmembrane helix</keyword>
<protein>
    <submittedName>
        <fullName evidence="9">ABC transporter permease</fullName>
    </submittedName>
</protein>
<dbReference type="KEGG" id="ppel:H6H00_24705"/>
<evidence type="ECO:0000256" key="2">
    <source>
        <dbReference type="ARBA" id="ARBA00022448"/>
    </source>
</evidence>
<feature type="transmembrane region" description="Helical" evidence="7">
    <location>
        <begin position="31"/>
        <end position="53"/>
    </location>
</feature>
<sequence>MTVAPAAPGRAGTRPGAVATGRLRGVNLRGAAFVVGLVLVGEAGTVLLGSRFFPRPSQVAVALVEQFADGRLTAALIGTLASVAAGLAIATVVGVTLGLLLGSSQWLYATFRWVIEFLRPLPSVSLVPFAILLLGVGPVTTTAAAAYAALWPVLFNTYYGVRDVNPVAIDSARTFGLSRAEVLRRVVLPLALPGVLTGIRVASAIALVLVITVELLTAAGGVGYFISFMQSAIRVPEMYAGVLVVGVLGYLIALGVQALERGLLFWNRPGGER</sequence>
<dbReference type="PANTHER" id="PTHR30151:SF0">
    <property type="entry name" value="ABC TRANSPORTER PERMEASE PROTEIN MJ0413-RELATED"/>
    <property type="match status" value="1"/>
</dbReference>
<gene>
    <name evidence="9" type="ORF">H6H00_24705</name>
</gene>
<dbReference type="AlphaFoldDB" id="A0A7G7MEV5"/>
<dbReference type="GO" id="GO:0005886">
    <property type="term" value="C:plasma membrane"/>
    <property type="evidence" value="ECO:0007669"/>
    <property type="project" value="UniProtKB-SubCell"/>
</dbReference>
<feature type="transmembrane region" description="Helical" evidence="7">
    <location>
        <begin position="73"/>
        <end position="101"/>
    </location>
</feature>
<dbReference type="SUPFAM" id="SSF161098">
    <property type="entry name" value="MetI-like"/>
    <property type="match status" value="1"/>
</dbReference>
<dbReference type="EMBL" id="CP060131">
    <property type="protein sequence ID" value="QNG51316.1"/>
    <property type="molecule type" value="Genomic_DNA"/>
</dbReference>
<evidence type="ECO:0000256" key="6">
    <source>
        <dbReference type="ARBA" id="ARBA00023136"/>
    </source>
</evidence>
<dbReference type="InterPro" id="IPR000515">
    <property type="entry name" value="MetI-like"/>
</dbReference>
<feature type="domain" description="ABC transmembrane type-1" evidence="8">
    <location>
        <begin position="76"/>
        <end position="260"/>
    </location>
</feature>
<keyword evidence="6 7" id="KW-0472">Membrane</keyword>
<dbReference type="PROSITE" id="PS50928">
    <property type="entry name" value="ABC_TM1"/>
    <property type="match status" value="1"/>
</dbReference>
<keyword evidence="3" id="KW-1003">Cell membrane</keyword>
<feature type="transmembrane region" description="Helical" evidence="7">
    <location>
        <begin position="238"/>
        <end position="259"/>
    </location>
</feature>
<name>A0A7G7MEV5_9PSEU</name>
<evidence type="ECO:0000259" key="8">
    <source>
        <dbReference type="PROSITE" id="PS50928"/>
    </source>
</evidence>
<evidence type="ECO:0000256" key="5">
    <source>
        <dbReference type="ARBA" id="ARBA00022989"/>
    </source>
</evidence>
<comment type="subcellular location">
    <subcellularLocation>
        <location evidence="1 7">Cell membrane</location>
        <topology evidence="1 7">Multi-pass membrane protein</topology>
    </subcellularLocation>
</comment>
<evidence type="ECO:0000313" key="9">
    <source>
        <dbReference type="EMBL" id="QNG51316.1"/>
    </source>
</evidence>
<dbReference type="Gene3D" id="1.10.3720.10">
    <property type="entry name" value="MetI-like"/>
    <property type="match status" value="1"/>
</dbReference>
<dbReference type="Proteomes" id="UP000515728">
    <property type="component" value="Chromosome"/>
</dbReference>
<dbReference type="InterPro" id="IPR035906">
    <property type="entry name" value="MetI-like_sf"/>
</dbReference>
<evidence type="ECO:0000256" key="7">
    <source>
        <dbReference type="RuleBase" id="RU363032"/>
    </source>
</evidence>
<evidence type="ECO:0000313" key="10">
    <source>
        <dbReference type="Proteomes" id="UP000515728"/>
    </source>
</evidence>
<keyword evidence="10" id="KW-1185">Reference proteome</keyword>
<evidence type="ECO:0000256" key="4">
    <source>
        <dbReference type="ARBA" id="ARBA00022692"/>
    </source>
</evidence>
<keyword evidence="2 7" id="KW-0813">Transport</keyword>
<evidence type="ECO:0000256" key="1">
    <source>
        <dbReference type="ARBA" id="ARBA00004651"/>
    </source>
</evidence>
<dbReference type="RefSeq" id="WP_185718071.1">
    <property type="nucleotide sequence ID" value="NZ_BAAAWI010000001.1"/>
</dbReference>
<dbReference type="GO" id="GO:0055085">
    <property type="term" value="P:transmembrane transport"/>
    <property type="evidence" value="ECO:0007669"/>
    <property type="project" value="InterPro"/>
</dbReference>
<dbReference type="CDD" id="cd06261">
    <property type="entry name" value="TM_PBP2"/>
    <property type="match status" value="1"/>
</dbReference>